<dbReference type="PROSITE" id="PS50928">
    <property type="entry name" value="ABC_TM1"/>
    <property type="match status" value="1"/>
</dbReference>
<dbReference type="Pfam" id="PF08352">
    <property type="entry name" value="oligo_HPY"/>
    <property type="match status" value="1"/>
</dbReference>
<feature type="transmembrane region" description="Helical" evidence="11">
    <location>
        <begin position="162"/>
        <end position="179"/>
    </location>
</feature>
<dbReference type="GO" id="GO:0005886">
    <property type="term" value="C:plasma membrane"/>
    <property type="evidence" value="ECO:0007669"/>
    <property type="project" value="UniProtKB-SubCell"/>
</dbReference>
<keyword evidence="5" id="KW-1003">Cell membrane</keyword>
<evidence type="ECO:0000259" key="13">
    <source>
        <dbReference type="PROSITE" id="PS50893"/>
    </source>
</evidence>
<dbReference type="EMBL" id="RJKE01000001">
    <property type="protein sequence ID" value="ROO87332.1"/>
    <property type="molecule type" value="Genomic_DNA"/>
</dbReference>
<dbReference type="CDD" id="cd03257">
    <property type="entry name" value="ABC_NikE_OppD_transporters"/>
    <property type="match status" value="1"/>
</dbReference>
<evidence type="ECO:0000256" key="3">
    <source>
        <dbReference type="ARBA" id="ARBA00005417"/>
    </source>
</evidence>
<keyword evidence="4 11" id="KW-0813">Transport</keyword>
<dbReference type="InterPro" id="IPR013563">
    <property type="entry name" value="Oligopep_ABC_C"/>
</dbReference>
<dbReference type="Gene3D" id="3.40.50.300">
    <property type="entry name" value="P-loop containing nucleotide triphosphate hydrolases"/>
    <property type="match status" value="1"/>
</dbReference>
<dbReference type="SMART" id="SM00382">
    <property type="entry name" value="AAA"/>
    <property type="match status" value="1"/>
</dbReference>
<dbReference type="PROSITE" id="PS50893">
    <property type="entry name" value="ABC_TRANSPORTER_2"/>
    <property type="match status" value="1"/>
</dbReference>
<feature type="region of interest" description="Disordered" evidence="12">
    <location>
        <begin position="586"/>
        <end position="609"/>
    </location>
</feature>
<feature type="compositionally biased region" description="Low complexity" evidence="12">
    <location>
        <begin position="11"/>
        <end position="21"/>
    </location>
</feature>
<evidence type="ECO:0000256" key="4">
    <source>
        <dbReference type="ARBA" id="ARBA00022448"/>
    </source>
</evidence>
<dbReference type="InterPro" id="IPR003593">
    <property type="entry name" value="AAA+_ATPase"/>
</dbReference>
<evidence type="ECO:0000256" key="2">
    <source>
        <dbReference type="ARBA" id="ARBA00004202"/>
    </source>
</evidence>
<feature type="domain" description="ABC transmembrane type-1" evidence="14">
    <location>
        <begin position="98"/>
        <end position="285"/>
    </location>
</feature>
<protein>
    <submittedName>
        <fullName evidence="15">Peptide/nickel transport system permease protein</fullName>
    </submittedName>
</protein>
<feature type="domain" description="ABC transporter" evidence="13">
    <location>
        <begin position="326"/>
        <end position="577"/>
    </location>
</feature>
<dbReference type="PANTHER" id="PTHR43297">
    <property type="entry name" value="OLIGOPEPTIDE TRANSPORT ATP-BINDING PROTEIN APPD"/>
    <property type="match status" value="1"/>
</dbReference>
<keyword evidence="6 11" id="KW-0812">Transmembrane</keyword>
<dbReference type="InterPro" id="IPR017871">
    <property type="entry name" value="ABC_transporter-like_CS"/>
</dbReference>
<dbReference type="Proteomes" id="UP000272400">
    <property type="component" value="Unassembled WGS sequence"/>
</dbReference>
<evidence type="ECO:0000313" key="15">
    <source>
        <dbReference type="EMBL" id="ROO87332.1"/>
    </source>
</evidence>
<evidence type="ECO:0000313" key="16">
    <source>
        <dbReference type="Proteomes" id="UP000272400"/>
    </source>
</evidence>
<dbReference type="PROSITE" id="PS00211">
    <property type="entry name" value="ABC_TRANSPORTER_1"/>
    <property type="match status" value="1"/>
</dbReference>
<evidence type="ECO:0000256" key="8">
    <source>
        <dbReference type="ARBA" id="ARBA00022840"/>
    </source>
</evidence>
<dbReference type="PANTHER" id="PTHR43297:SF2">
    <property type="entry name" value="DIPEPTIDE TRANSPORT ATP-BINDING PROTEIN DPPD"/>
    <property type="match status" value="1"/>
</dbReference>
<evidence type="ECO:0000256" key="10">
    <source>
        <dbReference type="ARBA" id="ARBA00023136"/>
    </source>
</evidence>
<feature type="transmembrane region" description="Helical" evidence="11">
    <location>
        <begin position="102"/>
        <end position="123"/>
    </location>
</feature>
<dbReference type="AlphaFoldDB" id="A0A3N1D1E5"/>
<keyword evidence="8" id="KW-0067">ATP-binding</keyword>
<feature type="region of interest" description="Disordered" evidence="12">
    <location>
        <begin position="1"/>
        <end position="21"/>
    </location>
</feature>
<keyword evidence="9 11" id="KW-1133">Transmembrane helix</keyword>
<feature type="transmembrane region" description="Helical" evidence="11">
    <location>
        <begin position="37"/>
        <end position="58"/>
    </location>
</feature>
<evidence type="ECO:0000256" key="6">
    <source>
        <dbReference type="ARBA" id="ARBA00022692"/>
    </source>
</evidence>
<reference evidence="15 16" key="1">
    <citation type="submission" date="2018-11" db="EMBL/GenBank/DDBJ databases">
        <title>Sequencing the genomes of 1000 actinobacteria strains.</title>
        <authorList>
            <person name="Klenk H.-P."/>
        </authorList>
    </citation>
    <scope>NUCLEOTIDE SEQUENCE [LARGE SCALE GENOMIC DNA]</scope>
    <source>
        <strain evidence="15 16">DSM 44254</strain>
    </source>
</reference>
<dbReference type="InterPro" id="IPR003439">
    <property type="entry name" value="ABC_transporter-like_ATP-bd"/>
</dbReference>
<evidence type="ECO:0000256" key="1">
    <source>
        <dbReference type="ARBA" id="ARBA00004141"/>
    </source>
</evidence>
<comment type="subcellular location">
    <subcellularLocation>
        <location evidence="11">Cell membrane</location>
        <topology evidence="11">Multi-pass membrane protein</topology>
    </subcellularLocation>
    <subcellularLocation>
        <location evidence="2">Cell membrane</location>
        <topology evidence="2">Peripheral membrane protein</topology>
    </subcellularLocation>
    <subcellularLocation>
        <location evidence="1">Membrane</location>
        <topology evidence="1">Multi-pass membrane protein</topology>
    </subcellularLocation>
</comment>
<gene>
    <name evidence="15" type="ORF">EDD29_4931</name>
</gene>
<comment type="similarity">
    <text evidence="11">Belongs to the binding-protein-dependent transport system permease family.</text>
</comment>
<comment type="caution">
    <text evidence="15">The sequence shown here is derived from an EMBL/GenBank/DDBJ whole genome shotgun (WGS) entry which is preliminary data.</text>
</comment>
<feature type="transmembrane region" description="Helical" evidence="11">
    <location>
        <begin position="135"/>
        <end position="156"/>
    </location>
</feature>
<dbReference type="InterPro" id="IPR035906">
    <property type="entry name" value="MetI-like_sf"/>
</dbReference>
<organism evidence="15 16">
    <name type="scientific">Actinocorallia herbida</name>
    <dbReference type="NCBI Taxonomy" id="58109"/>
    <lineage>
        <taxon>Bacteria</taxon>
        <taxon>Bacillati</taxon>
        <taxon>Actinomycetota</taxon>
        <taxon>Actinomycetes</taxon>
        <taxon>Streptosporangiales</taxon>
        <taxon>Thermomonosporaceae</taxon>
        <taxon>Actinocorallia</taxon>
    </lineage>
</organism>
<evidence type="ECO:0000259" key="14">
    <source>
        <dbReference type="PROSITE" id="PS50928"/>
    </source>
</evidence>
<keyword evidence="7" id="KW-0547">Nucleotide-binding</keyword>
<dbReference type="Gene3D" id="1.10.3720.10">
    <property type="entry name" value="MetI-like"/>
    <property type="match status" value="1"/>
</dbReference>
<accession>A0A3N1D1E5</accession>
<dbReference type="SUPFAM" id="SSF161098">
    <property type="entry name" value="MetI-like"/>
    <property type="match status" value="1"/>
</dbReference>
<dbReference type="GO" id="GO:0016887">
    <property type="term" value="F:ATP hydrolysis activity"/>
    <property type="evidence" value="ECO:0007669"/>
    <property type="project" value="InterPro"/>
</dbReference>
<comment type="similarity">
    <text evidence="3">Belongs to the ABC transporter superfamily.</text>
</comment>
<evidence type="ECO:0000256" key="5">
    <source>
        <dbReference type="ARBA" id="ARBA00022475"/>
    </source>
</evidence>
<dbReference type="GO" id="GO:0055085">
    <property type="term" value="P:transmembrane transport"/>
    <property type="evidence" value="ECO:0007669"/>
    <property type="project" value="InterPro"/>
</dbReference>
<name>A0A3N1D1E5_9ACTN</name>
<dbReference type="FunFam" id="3.40.50.300:FF:000016">
    <property type="entry name" value="Oligopeptide ABC transporter ATP-binding component"/>
    <property type="match status" value="1"/>
</dbReference>
<evidence type="ECO:0000256" key="11">
    <source>
        <dbReference type="RuleBase" id="RU363032"/>
    </source>
</evidence>
<dbReference type="SUPFAM" id="SSF52540">
    <property type="entry name" value="P-loop containing nucleoside triphosphate hydrolases"/>
    <property type="match status" value="1"/>
</dbReference>
<evidence type="ECO:0000256" key="12">
    <source>
        <dbReference type="SAM" id="MobiDB-lite"/>
    </source>
</evidence>
<keyword evidence="16" id="KW-1185">Reference proteome</keyword>
<sequence>MTADTSRVESAAAAGSAAQPPARRASAARRLLRDPQAVATATLVLLIVALGLLAPVLASHGPNASSLDHIDAGFGTPDYPLGGDHSGRDIWARLLHSINTSVVSALIGAGIALAVGVTAGLVGGYYDRARSATEWTFSLIMTFPGLLLLIVLMPLTGGDFRVTMAIFGVLLSPGIYRIVRNQVVGVKNELFVDAARVSGLTDLRILARHVLSAVRGPVIVAAAFLCGSSIGVQAGLAFLGVGPASTPSFGSMAAEGFQNLYIAPLQILWPSLVLGTMTASLVLFGNALRDTLEGATPKPAKNALPKAAPAQAGDDAAGEDAPAALLTVRDLAIAYPTPSGELKEVVSGVDLRLETGETLGLVGESGSGKTQTAFAVLGVLPPEAVVTRGSIRLNGRELVGLGERELRGLRGKTIAYVPQEPMSNLDPSATVGSQLVEGLRAASGISRQEARERVLALLARVGIPDPERTFRSHPHEISGGMAQRVLIAGAVACRPVLLVADEPTTALDVTVQAEILDLLRDLQEEMGMAVLMVTHNFGVVADLCDRIAVMREGQVVETGTAMEIFHRARHPYTKLLLDSVLDEETVRTDPPPAAVPAAPVAGGTGKETR</sequence>
<dbReference type="RefSeq" id="WP_246052975.1">
    <property type="nucleotide sequence ID" value="NZ_RJKE01000001.1"/>
</dbReference>
<dbReference type="InterPro" id="IPR050388">
    <property type="entry name" value="ABC_Ni/Peptide_Import"/>
</dbReference>
<keyword evidence="10 11" id="KW-0472">Membrane</keyword>
<evidence type="ECO:0000256" key="9">
    <source>
        <dbReference type="ARBA" id="ARBA00022989"/>
    </source>
</evidence>
<dbReference type="CDD" id="cd06261">
    <property type="entry name" value="TM_PBP2"/>
    <property type="match status" value="1"/>
</dbReference>
<feature type="region of interest" description="Disordered" evidence="12">
    <location>
        <begin position="296"/>
        <end position="316"/>
    </location>
</feature>
<dbReference type="InterPro" id="IPR027417">
    <property type="entry name" value="P-loop_NTPase"/>
</dbReference>
<dbReference type="GO" id="GO:0015833">
    <property type="term" value="P:peptide transport"/>
    <property type="evidence" value="ECO:0007669"/>
    <property type="project" value="InterPro"/>
</dbReference>
<feature type="transmembrane region" description="Helical" evidence="11">
    <location>
        <begin position="261"/>
        <end position="284"/>
    </location>
</feature>
<feature type="transmembrane region" description="Helical" evidence="11">
    <location>
        <begin position="218"/>
        <end position="241"/>
    </location>
</feature>
<dbReference type="GO" id="GO:0005524">
    <property type="term" value="F:ATP binding"/>
    <property type="evidence" value="ECO:0007669"/>
    <property type="project" value="UniProtKB-KW"/>
</dbReference>
<proteinExistence type="inferred from homology"/>
<dbReference type="Pfam" id="PF00005">
    <property type="entry name" value="ABC_tran"/>
    <property type="match status" value="1"/>
</dbReference>
<evidence type="ECO:0000256" key="7">
    <source>
        <dbReference type="ARBA" id="ARBA00022741"/>
    </source>
</evidence>
<dbReference type="Pfam" id="PF00528">
    <property type="entry name" value="BPD_transp_1"/>
    <property type="match status" value="1"/>
</dbReference>
<dbReference type="InterPro" id="IPR000515">
    <property type="entry name" value="MetI-like"/>
</dbReference>